<proteinExistence type="predicted"/>
<protein>
    <submittedName>
        <fullName evidence="1">Uncharacterized protein</fullName>
    </submittedName>
</protein>
<evidence type="ECO:0000313" key="1">
    <source>
        <dbReference type="EMBL" id="SIT48630.1"/>
    </source>
</evidence>
<dbReference type="EMBL" id="CYGY02000064">
    <property type="protein sequence ID" value="SIT48630.1"/>
    <property type="molecule type" value="Genomic_DNA"/>
</dbReference>
<dbReference type="Proteomes" id="UP000195569">
    <property type="component" value="Unassembled WGS sequence"/>
</dbReference>
<sequence>MRIPISGTRENSTWKRLARAMAGPGKCSPASRAEPPLAGSRRTWHLLLRMHHIRPGVSVGGGFFYRRKGTIWQNANAQS</sequence>
<reference evidence="1" key="1">
    <citation type="submission" date="2016-12" db="EMBL/GenBank/DDBJ databases">
        <authorList>
            <person name="Moulin L."/>
        </authorList>
    </citation>
    <scope>NUCLEOTIDE SEQUENCE [LARGE SCALE GENOMIC DNA]</scope>
    <source>
        <strain evidence="1">STM 7183</strain>
    </source>
</reference>
<dbReference type="AlphaFoldDB" id="A0A1N7SMN8"/>
<accession>A0A1N7SMN8</accession>
<evidence type="ECO:0000313" key="2">
    <source>
        <dbReference type="Proteomes" id="UP000195569"/>
    </source>
</evidence>
<gene>
    <name evidence="1" type="ORF">BN2476_640121</name>
</gene>
<name>A0A1N7SMN8_9BURK</name>
<keyword evidence="2" id="KW-1185">Reference proteome</keyword>
<comment type="caution">
    <text evidence="1">The sequence shown here is derived from an EMBL/GenBank/DDBJ whole genome shotgun (WGS) entry which is preliminary data.</text>
</comment>
<organism evidence="1 2">
    <name type="scientific">Paraburkholderia piptadeniae</name>
    <dbReference type="NCBI Taxonomy" id="1701573"/>
    <lineage>
        <taxon>Bacteria</taxon>
        <taxon>Pseudomonadati</taxon>
        <taxon>Pseudomonadota</taxon>
        <taxon>Betaproteobacteria</taxon>
        <taxon>Burkholderiales</taxon>
        <taxon>Burkholderiaceae</taxon>
        <taxon>Paraburkholderia</taxon>
    </lineage>
</organism>